<dbReference type="Proteomes" id="UP000004968">
    <property type="component" value="Unassembled WGS sequence"/>
</dbReference>
<feature type="domain" description="Cation-transporting P-type ATPase N-terminal" evidence="2">
    <location>
        <begin position="2"/>
        <end position="75"/>
    </location>
</feature>
<feature type="transmembrane region" description="Helical" evidence="1">
    <location>
        <begin position="84"/>
        <end position="100"/>
    </location>
</feature>
<dbReference type="AlphaFoldDB" id="D3ATT8"/>
<keyword evidence="1" id="KW-1133">Transmembrane helix</keyword>
<name>D3ATT8_9FIRM</name>
<keyword evidence="1" id="KW-0812">Transmembrane</keyword>
<dbReference type="EMBL" id="ACIO01000941">
    <property type="protein sequence ID" value="EFC94769.1"/>
    <property type="molecule type" value="Genomic_DNA"/>
</dbReference>
<dbReference type="HOGENOM" id="CLU_002360_8_4_9"/>
<keyword evidence="1" id="KW-0472">Membrane</keyword>
<evidence type="ECO:0000259" key="2">
    <source>
        <dbReference type="SMART" id="SM00831"/>
    </source>
</evidence>
<dbReference type="Gene3D" id="2.70.150.10">
    <property type="entry name" value="Calcium-transporting ATPase, cytoplasmic transduction domain A"/>
    <property type="match status" value="1"/>
</dbReference>
<evidence type="ECO:0000313" key="3">
    <source>
        <dbReference type="EMBL" id="EFC94769.1"/>
    </source>
</evidence>
<feature type="transmembrane region" description="Helical" evidence="1">
    <location>
        <begin position="59"/>
        <end position="78"/>
    </location>
</feature>
<dbReference type="SUPFAM" id="SSF81665">
    <property type="entry name" value="Calcium ATPase, transmembrane domain M"/>
    <property type="match status" value="1"/>
</dbReference>
<reference evidence="3 4" key="1">
    <citation type="submission" date="2010-01" db="EMBL/GenBank/DDBJ databases">
        <authorList>
            <person name="Weinstock G."/>
            <person name="Sodergren E."/>
            <person name="Clifton S."/>
            <person name="Fulton L."/>
            <person name="Fulton B."/>
            <person name="Courtney L."/>
            <person name="Fronick C."/>
            <person name="Harrison M."/>
            <person name="Strong C."/>
            <person name="Farmer C."/>
            <person name="Delahaunty K."/>
            <person name="Markovic C."/>
            <person name="Hall O."/>
            <person name="Minx P."/>
            <person name="Tomlinson C."/>
            <person name="Mitreva M."/>
            <person name="Nelson J."/>
            <person name="Hou S."/>
            <person name="Wollam A."/>
            <person name="Pepin K.H."/>
            <person name="Johnson M."/>
            <person name="Bhonagiri V."/>
            <person name="Nash W.E."/>
            <person name="Warren W."/>
            <person name="Chinwalla A."/>
            <person name="Mardis E.R."/>
            <person name="Wilson R.K."/>
        </authorList>
    </citation>
    <scope>NUCLEOTIDE SEQUENCE [LARGE SCALE GENOMIC DNA]</scope>
    <source>
        <strain evidence="3 4">DSM 13479</strain>
    </source>
</reference>
<organism evidence="3 4">
    <name type="scientific">Hungatella hathewayi DSM 13479</name>
    <dbReference type="NCBI Taxonomy" id="566550"/>
    <lineage>
        <taxon>Bacteria</taxon>
        <taxon>Bacillati</taxon>
        <taxon>Bacillota</taxon>
        <taxon>Clostridia</taxon>
        <taxon>Lachnospirales</taxon>
        <taxon>Lachnospiraceae</taxon>
        <taxon>Hungatella</taxon>
    </lineage>
</organism>
<dbReference type="InterPro" id="IPR023298">
    <property type="entry name" value="ATPase_P-typ_TM_dom_sf"/>
</dbReference>
<gene>
    <name evidence="3" type="ORF">CLOSTHATH_07049</name>
</gene>
<dbReference type="InterPro" id="IPR004014">
    <property type="entry name" value="ATPase_P-typ_cation-transptr_N"/>
</dbReference>
<dbReference type="SMART" id="SM00831">
    <property type="entry name" value="Cation_ATPase_N"/>
    <property type="match status" value="1"/>
</dbReference>
<sequence length="131" mass="14069">MKGYLDTLEEVLEKLNTKRTGLSAEEAAGRLMADGKNKLKEAKPVPLWRRFLSQLADPMIVILIAAAVVSGMTAVYAGESFADVIIIMIVVLINAVLGVAQESKAEKAIAALQEIAAATSRVMRDGKQQTI</sequence>
<feature type="non-terminal residue" evidence="3">
    <location>
        <position position="131"/>
    </location>
</feature>
<dbReference type="PANTHER" id="PTHR42861">
    <property type="entry name" value="CALCIUM-TRANSPORTING ATPASE"/>
    <property type="match status" value="1"/>
</dbReference>
<evidence type="ECO:0000313" key="4">
    <source>
        <dbReference type="Proteomes" id="UP000004968"/>
    </source>
</evidence>
<dbReference type="Pfam" id="PF00690">
    <property type="entry name" value="Cation_ATPase_N"/>
    <property type="match status" value="1"/>
</dbReference>
<accession>D3ATT8</accession>
<dbReference type="RefSeq" id="WP_006777451.1">
    <property type="nucleotide sequence ID" value="NZ_GG667967.1"/>
</dbReference>
<protein>
    <submittedName>
        <fullName evidence="3">Cation transporter/ATPase domain protein</fullName>
    </submittedName>
</protein>
<comment type="caution">
    <text evidence="3">The sequence shown here is derived from an EMBL/GenBank/DDBJ whole genome shotgun (WGS) entry which is preliminary data.</text>
</comment>
<evidence type="ECO:0000256" key="1">
    <source>
        <dbReference type="SAM" id="Phobius"/>
    </source>
</evidence>
<dbReference type="Gene3D" id="1.20.1110.10">
    <property type="entry name" value="Calcium-transporting ATPase, transmembrane domain"/>
    <property type="match status" value="1"/>
</dbReference>
<proteinExistence type="predicted"/>